<keyword evidence="2" id="KW-1185">Reference proteome</keyword>
<organism evidence="1 2">
    <name type="scientific">Thermasporomyces composti</name>
    <dbReference type="NCBI Taxonomy" id="696763"/>
    <lineage>
        <taxon>Bacteria</taxon>
        <taxon>Bacillati</taxon>
        <taxon>Actinomycetota</taxon>
        <taxon>Actinomycetes</taxon>
        <taxon>Propionibacteriales</taxon>
        <taxon>Nocardioidaceae</taxon>
        <taxon>Thermasporomyces</taxon>
    </lineage>
</organism>
<comment type="caution">
    <text evidence="1">The sequence shown here is derived from an EMBL/GenBank/DDBJ whole genome shotgun (WGS) entry which is preliminary data.</text>
</comment>
<dbReference type="AlphaFoldDB" id="A0A3D9V098"/>
<proteinExistence type="predicted"/>
<evidence type="ECO:0008006" key="3">
    <source>
        <dbReference type="Google" id="ProtNLM"/>
    </source>
</evidence>
<dbReference type="Gene3D" id="3.40.50.300">
    <property type="entry name" value="P-loop containing nucleotide triphosphate hydrolases"/>
    <property type="match status" value="1"/>
</dbReference>
<dbReference type="InterPro" id="IPR027417">
    <property type="entry name" value="P-loop_NTPase"/>
</dbReference>
<dbReference type="SUPFAM" id="SSF52540">
    <property type="entry name" value="P-loop containing nucleoside triphosphate hydrolases"/>
    <property type="match status" value="1"/>
</dbReference>
<accession>A0A3D9V098</accession>
<evidence type="ECO:0000313" key="2">
    <source>
        <dbReference type="Proteomes" id="UP000256485"/>
    </source>
</evidence>
<protein>
    <recommendedName>
        <fullName evidence="3">ABC transporter family protein</fullName>
    </recommendedName>
</protein>
<dbReference type="RefSeq" id="WP_115848788.1">
    <property type="nucleotide sequence ID" value="NZ_QTUC01000001.1"/>
</dbReference>
<dbReference type="EMBL" id="QTUC01000001">
    <property type="protein sequence ID" value="REF34909.1"/>
    <property type="molecule type" value="Genomic_DNA"/>
</dbReference>
<gene>
    <name evidence="1" type="ORF">DFJ64_0275</name>
</gene>
<reference evidence="1 2" key="1">
    <citation type="submission" date="2018-08" db="EMBL/GenBank/DDBJ databases">
        <title>Sequencing the genomes of 1000 actinobacteria strains.</title>
        <authorList>
            <person name="Klenk H.-P."/>
        </authorList>
    </citation>
    <scope>NUCLEOTIDE SEQUENCE [LARGE SCALE GENOMIC DNA]</scope>
    <source>
        <strain evidence="1 2">DSM 22891</strain>
    </source>
</reference>
<name>A0A3D9V098_THECX</name>
<sequence length="248" mass="26895">MVGLRLESLRVAGVCPELTLDVPVGVIRAAVVSDQAAVHALANAVVGLDRTQSAGRVLVDGVDVWQQHVDHRRRRRHRTGRHCPVRLVPAAGGLVPGITVAENMWRLRCPTARVSKALGTVMTQEVAATLDMADLLDRRPEHLSANERRLAGLALALCWEPIAIVIEDTPDHPTWHAVLEEPRRRRVPSAELTSSKAEAVLANVAVLVITTDAARVWQLDHDPVWLEPNLVTVGRSAATSSTGRADDA</sequence>
<evidence type="ECO:0000313" key="1">
    <source>
        <dbReference type="EMBL" id="REF34909.1"/>
    </source>
</evidence>
<dbReference type="OrthoDB" id="3821388at2"/>
<dbReference type="Proteomes" id="UP000256485">
    <property type="component" value="Unassembled WGS sequence"/>
</dbReference>